<evidence type="ECO:0000256" key="1">
    <source>
        <dbReference type="ARBA" id="ARBA00004370"/>
    </source>
</evidence>
<evidence type="ECO:0000256" key="2">
    <source>
        <dbReference type="ARBA" id="ARBA00022692"/>
    </source>
</evidence>
<dbReference type="WBParaSite" id="TREG1_132940.1">
    <property type="protein sequence ID" value="TREG1_132940.1"/>
    <property type="gene ID" value="TREG1_132940"/>
</dbReference>
<evidence type="ECO:0000256" key="5">
    <source>
        <dbReference type="SAM" id="MobiDB-lite"/>
    </source>
</evidence>
<accession>A0AA85J677</accession>
<keyword evidence="3 6" id="KW-1133">Transmembrane helix</keyword>
<evidence type="ECO:0000256" key="4">
    <source>
        <dbReference type="ARBA" id="ARBA00023136"/>
    </source>
</evidence>
<dbReference type="CDD" id="cd14978">
    <property type="entry name" value="7tmA_FMRFamide_R-like"/>
    <property type="match status" value="1"/>
</dbReference>
<dbReference type="PANTHER" id="PTHR46641">
    <property type="entry name" value="FMRFAMIDE RECEPTOR-RELATED"/>
    <property type="match status" value="1"/>
</dbReference>
<dbReference type="InterPro" id="IPR017452">
    <property type="entry name" value="GPCR_Rhodpsn_7TM"/>
</dbReference>
<proteinExistence type="predicted"/>
<organism evidence="8 9">
    <name type="scientific">Trichobilharzia regenti</name>
    <name type="common">Nasal bird schistosome</name>
    <dbReference type="NCBI Taxonomy" id="157069"/>
    <lineage>
        <taxon>Eukaryota</taxon>
        <taxon>Metazoa</taxon>
        <taxon>Spiralia</taxon>
        <taxon>Lophotrochozoa</taxon>
        <taxon>Platyhelminthes</taxon>
        <taxon>Trematoda</taxon>
        <taxon>Digenea</taxon>
        <taxon>Strigeidida</taxon>
        <taxon>Schistosomatoidea</taxon>
        <taxon>Schistosomatidae</taxon>
        <taxon>Trichobilharzia</taxon>
    </lineage>
</organism>
<dbReference type="InterPro" id="IPR019427">
    <property type="entry name" value="7TM_GPCR_serpentine_rcpt_Srw"/>
</dbReference>
<dbReference type="SUPFAM" id="SSF81321">
    <property type="entry name" value="Family A G protein-coupled receptor-like"/>
    <property type="match status" value="1"/>
</dbReference>
<reference evidence="9" key="2">
    <citation type="submission" date="2023-11" db="UniProtKB">
        <authorList>
            <consortium name="WormBaseParasite"/>
        </authorList>
    </citation>
    <scope>IDENTIFICATION</scope>
</reference>
<evidence type="ECO:0000313" key="8">
    <source>
        <dbReference type="Proteomes" id="UP000050795"/>
    </source>
</evidence>
<feature type="transmembrane region" description="Helical" evidence="6">
    <location>
        <begin position="48"/>
        <end position="67"/>
    </location>
</feature>
<keyword evidence="4 6" id="KW-0472">Membrane</keyword>
<evidence type="ECO:0000313" key="9">
    <source>
        <dbReference type="WBParaSite" id="TREG1_132940.1"/>
    </source>
</evidence>
<dbReference type="AlphaFoldDB" id="A0AA85J677"/>
<feature type="compositionally biased region" description="Low complexity" evidence="5">
    <location>
        <begin position="292"/>
        <end position="306"/>
    </location>
</feature>
<feature type="transmembrane region" description="Helical" evidence="6">
    <location>
        <begin position="381"/>
        <end position="404"/>
    </location>
</feature>
<dbReference type="InterPro" id="IPR052954">
    <property type="entry name" value="GPCR-Ligand_Int"/>
</dbReference>
<dbReference type="Proteomes" id="UP000050795">
    <property type="component" value="Unassembled WGS sequence"/>
</dbReference>
<keyword evidence="2 6" id="KW-0812">Transmembrane</keyword>
<evidence type="ECO:0000259" key="7">
    <source>
        <dbReference type="PROSITE" id="PS50262"/>
    </source>
</evidence>
<feature type="transmembrane region" description="Helical" evidence="6">
    <location>
        <begin position="160"/>
        <end position="180"/>
    </location>
</feature>
<evidence type="ECO:0000256" key="6">
    <source>
        <dbReference type="SAM" id="Phobius"/>
    </source>
</evidence>
<dbReference type="GO" id="GO:0008528">
    <property type="term" value="F:G protein-coupled peptide receptor activity"/>
    <property type="evidence" value="ECO:0007669"/>
    <property type="project" value="InterPro"/>
</dbReference>
<reference evidence="8" key="1">
    <citation type="submission" date="2022-06" db="EMBL/GenBank/DDBJ databases">
        <authorList>
            <person name="Berger JAMES D."/>
            <person name="Berger JAMES D."/>
        </authorList>
    </citation>
    <scope>NUCLEOTIDE SEQUENCE [LARGE SCALE GENOMIC DNA]</scope>
</reference>
<feature type="transmembrane region" description="Helical" evidence="6">
    <location>
        <begin position="424"/>
        <end position="449"/>
    </location>
</feature>
<dbReference type="PRINTS" id="PR00237">
    <property type="entry name" value="GPCRRHODOPSN"/>
</dbReference>
<feature type="domain" description="G-protein coupled receptors family 1 profile" evidence="7">
    <location>
        <begin position="60"/>
        <end position="446"/>
    </location>
</feature>
<name>A0AA85J677_TRIRE</name>
<feature type="region of interest" description="Disordered" evidence="5">
    <location>
        <begin position="288"/>
        <end position="317"/>
    </location>
</feature>
<feature type="transmembrane region" description="Helical" evidence="6">
    <location>
        <begin position="79"/>
        <end position="103"/>
    </location>
</feature>
<dbReference type="PANTHER" id="PTHR46641:SF2">
    <property type="entry name" value="FMRFAMIDE RECEPTOR"/>
    <property type="match status" value="1"/>
</dbReference>
<dbReference type="PROSITE" id="PS50262">
    <property type="entry name" value="G_PROTEIN_RECEP_F1_2"/>
    <property type="match status" value="1"/>
</dbReference>
<sequence length="546" mass="61448">MYTTTTTMNGANISSMYTTTAAVTLLESNDIQHLQYILKTTRLICGKILTPLLCTIGFIANIINIIILTREWMSSSTNVYLTAVSVCDLLYLLFSCLFSLWIYREAQEIALFAYCITFIHGTANLFSNTTTWLTVGFTLERYIAISSPMLGRRLCTKRRARYVVISIFIFSFTLTLPDYFKNTVEYREKVSSNQMNLSSTVSSSASMIPSYSVVHSRFNPFLTKIGYDYVNQTVFVILPMILLIIFNSLLVRSVMQANHNRRVLTKQTGGNSNNITPTKISLNSKKIKSVDSDTNNTTTNSNNNNNGGKFLGKNIGQQSSQEASTSHMVPAIVREALEASMRTTIEITSGITQSFRPTIHSTGLLPMMNMKRTKLGEQHRITLMLISIVMAFVILQLPSMVPTITNNLWNVGIVQRTPYAEKCLSIYANISNVLLIINAAMNFVFYSLFSAKFRQTCCMLLRNVTCFKQYYKNKALHSQKDSKDCHNNSNSNANDKSWCSIGRYRKKKLETVNKKETVLMTRSSTGMLLRSPTGSTKLTALSSSHR</sequence>
<comment type="subcellular location">
    <subcellularLocation>
        <location evidence="1">Membrane</location>
    </subcellularLocation>
</comment>
<dbReference type="InterPro" id="IPR000276">
    <property type="entry name" value="GPCR_Rhodpsn"/>
</dbReference>
<feature type="transmembrane region" description="Helical" evidence="6">
    <location>
        <begin position="229"/>
        <end position="251"/>
    </location>
</feature>
<evidence type="ECO:0000256" key="3">
    <source>
        <dbReference type="ARBA" id="ARBA00022989"/>
    </source>
</evidence>
<keyword evidence="8" id="KW-1185">Reference proteome</keyword>
<dbReference type="GO" id="GO:0016020">
    <property type="term" value="C:membrane"/>
    <property type="evidence" value="ECO:0007669"/>
    <property type="project" value="UniProtKB-SubCell"/>
</dbReference>
<protein>
    <submittedName>
        <fullName evidence="9">G_PROTEIN_RECEP_F1_2 domain-containing protein</fullName>
    </submittedName>
</protein>
<dbReference type="Gene3D" id="1.20.1070.10">
    <property type="entry name" value="Rhodopsin 7-helix transmembrane proteins"/>
    <property type="match status" value="1"/>
</dbReference>
<dbReference type="Pfam" id="PF10324">
    <property type="entry name" value="7TM_GPCR_Srw"/>
    <property type="match status" value="1"/>
</dbReference>